<accession>A0A8D8V3N7</accession>
<proteinExistence type="predicted"/>
<protein>
    <submittedName>
        <fullName evidence="1">Uncharacterized protein</fullName>
    </submittedName>
</protein>
<reference evidence="1" key="1">
    <citation type="submission" date="2021-05" db="EMBL/GenBank/DDBJ databases">
        <authorList>
            <person name="Alioto T."/>
            <person name="Alioto T."/>
            <person name="Gomez Garrido J."/>
        </authorList>
    </citation>
    <scope>NUCLEOTIDE SEQUENCE</scope>
</reference>
<dbReference type="EMBL" id="HBUF01352076">
    <property type="protein sequence ID" value="CAG6714671.1"/>
    <property type="molecule type" value="Transcribed_RNA"/>
</dbReference>
<dbReference type="PRINTS" id="PR01345">
    <property type="entry name" value="CERVTRCPTASE"/>
</dbReference>
<organism evidence="1">
    <name type="scientific">Cacopsylla melanoneura</name>
    <dbReference type="NCBI Taxonomy" id="428564"/>
    <lineage>
        <taxon>Eukaryota</taxon>
        <taxon>Metazoa</taxon>
        <taxon>Ecdysozoa</taxon>
        <taxon>Arthropoda</taxon>
        <taxon>Hexapoda</taxon>
        <taxon>Insecta</taxon>
        <taxon>Pterygota</taxon>
        <taxon>Neoptera</taxon>
        <taxon>Paraneoptera</taxon>
        <taxon>Hemiptera</taxon>
        <taxon>Sternorrhyncha</taxon>
        <taxon>Psylloidea</taxon>
        <taxon>Psyllidae</taxon>
        <taxon>Psyllinae</taxon>
        <taxon>Cacopsylla</taxon>
    </lineage>
</organism>
<evidence type="ECO:0000313" key="1">
    <source>
        <dbReference type="EMBL" id="CAG6714671.1"/>
    </source>
</evidence>
<sequence>MSFYTKKNPILYEYSINNVPLERVEHIKDLGVTMEPNLKFNIHYSNISKKAYKMLGFLYRQTQDFTNTNVLKTLYYSYVRSHLEYCSVVWSPQYLVHMKSLESIQRKFLRLLAYKEKKYIKDHDYKPIMSSHNIVSLEHRRELHDLTFLFKLINNQINSPELLAKLNLRVNSKNTRSCLTFNLKRNRTNVGEFSTMQRLQSIGNRADDAGFDLFNSPSSELLKVRLS</sequence>
<dbReference type="PANTHER" id="PTHR33332">
    <property type="entry name" value="REVERSE TRANSCRIPTASE DOMAIN-CONTAINING PROTEIN"/>
    <property type="match status" value="1"/>
</dbReference>
<dbReference type="AlphaFoldDB" id="A0A8D8V3N7"/>
<name>A0A8D8V3N7_9HEMI</name>